<gene>
    <name evidence="3" type="ORF">K443DRAFT_98437</name>
</gene>
<dbReference type="EMBL" id="KN838605">
    <property type="protein sequence ID" value="KIK01523.1"/>
    <property type="molecule type" value="Genomic_DNA"/>
</dbReference>
<dbReference type="AlphaFoldDB" id="A0A0C9Y0H7"/>
<dbReference type="InterPro" id="IPR056884">
    <property type="entry name" value="NPHP3-like_N"/>
</dbReference>
<evidence type="ECO:0000313" key="4">
    <source>
        <dbReference type="Proteomes" id="UP000054477"/>
    </source>
</evidence>
<dbReference type="Gene3D" id="3.40.50.300">
    <property type="entry name" value="P-loop containing nucleotide triphosphate hydrolases"/>
    <property type="match status" value="1"/>
</dbReference>
<dbReference type="PANTHER" id="PTHR10039">
    <property type="entry name" value="AMELOGENIN"/>
    <property type="match status" value="1"/>
</dbReference>
<dbReference type="HOGENOM" id="CLU_000288_6_10_1"/>
<dbReference type="Pfam" id="PF24883">
    <property type="entry name" value="NPHP3_N"/>
    <property type="match status" value="1"/>
</dbReference>
<evidence type="ECO:0000313" key="3">
    <source>
        <dbReference type="EMBL" id="KIK01523.1"/>
    </source>
</evidence>
<dbReference type="PANTHER" id="PTHR10039:SF14">
    <property type="entry name" value="NACHT DOMAIN-CONTAINING PROTEIN"/>
    <property type="match status" value="1"/>
</dbReference>
<sequence length="590" mass="65842">MESSSSNARLRNAIGTTISGSAQVVNAHNVRVLHGSPAPPAGLAAWLTPVSNATHTRAGHVAQCDPGTRLDVITHIEQWLNGSDKRAAICWLSGPAGYGKSAVAQTITDRYAVKGRLLGCFFFLRGAGERSHISRLIPTLAHQISISVPAVKPLLENVLRDEPAILGPSASLAWQFQKLIIEPIHSTISTVIPSFRVFSLAKQKIFVIDGLDECSDKAEMAAFIDILLGALPGRNYLPFRILLTSRVEEHIRKRFLQAKCGFLFHLDLGNFDARSDIHVHFKREFACIFDENCQMMQEIPKPWPSPQDLTALLDKAGSSFAFATTLIQCVGGDLMPHKALQKLLASGINSLDPLYEQILSSASWTAGFCQILGTIMILEDNKSISFLSSLLSLPHEEVICELLQVQSVIKIPGDDDEPIMLYHTSLRDFLTIKSRSKQYFIDPPLRHLHLAIHCLKHLVECPSKNFFEGDVANYACLNWSHHTFFGFQEQGLNVDETIITSLVTLIENLLTFQGNTWCNTMLTFTHDNRRKIQSLQFSNGHPTLNMYKTLQESIVTKNLIKIFQQVIDFHEVSVYKQDIFTNLSQSSNRE</sequence>
<protein>
    <recommendedName>
        <fullName evidence="2">Nephrocystin 3-like N-terminal domain-containing protein</fullName>
    </recommendedName>
</protein>
<name>A0A0C9Y0H7_9AGAR</name>
<dbReference type="Proteomes" id="UP000054477">
    <property type="component" value="Unassembled WGS sequence"/>
</dbReference>
<reference evidence="4" key="2">
    <citation type="submission" date="2015-01" db="EMBL/GenBank/DDBJ databases">
        <title>Evolutionary Origins and Diversification of the Mycorrhizal Mutualists.</title>
        <authorList>
            <consortium name="DOE Joint Genome Institute"/>
            <consortium name="Mycorrhizal Genomics Consortium"/>
            <person name="Kohler A."/>
            <person name="Kuo A."/>
            <person name="Nagy L.G."/>
            <person name="Floudas D."/>
            <person name="Copeland A."/>
            <person name="Barry K.W."/>
            <person name="Cichocki N."/>
            <person name="Veneault-Fourrey C."/>
            <person name="LaButti K."/>
            <person name="Lindquist E.A."/>
            <person name="Lipzen A."/>
            <person name="Lundell T."/>
            <person name="Morin E."/>
            <person name="Murat C."/>
            <person name="Riley R."/>
            <person name="Ohm R."/>
            <person name="Sun H."/>
            <person name="Tunlid A."/>
            <person name="Henrissat B."/>
            <person name="Grigoriev I.V."/>
            <person name="Hibbett D.S."/>
            <person name="Martin F."/>
        </authorList>
    </citation>
    <scope>NUCLEOTIDE SEQUENCE [LARGE SCALE GENOMIC DNA]</scope>
    <source>
        <strain evidence="4">LaAM-08-1</strain>
    </source>
</reference>
<dbReference type="SUPFAM" id="SSF52540">
    <property type="entry name" value="P-loop containing nucleoside triphosphate hydrolases"/>
    <property type="match status" value="1"/>
</dbReference>
<dbReference type="InterPro" id="IPR027417">
    <property type="entry name" value="P-loop_NTPase"/>
</dbReference>
<dbReference type="OrthoDB" id="5967843at2759"/>
<evidence type="ECO:0000259" key="2">
    <source>
        <dbReference type="Pfam" id="PF24883"/>
    </source>
</evidence>
<reference evidence="3 4" key="1">
    <citation type="submission" date="2014-04" db="EMBL/GenBank/DDBJ databases">
        <authorList>
            <consortium name="DOE Joint Genome Institute"/>
            <person name="Kuo A."/>
            <person name="Kohler A."/>
            <person name="Nagy L.G."/>
            <person name="Floudas D."/>
            <person name="Copeland A."/>
            <person name="Barry K.W."/>
            <person name="Cichocki N."/>
            <person name="Veneault-Fourrey C."/>
            <person name="LaButti K."/>
            <person name="Lindquist E.A."/>
            <person name="Lipzen A."/>
            <person name="Lundell T."/>
            <person name="Morin E."/>
            <person name="Murat C."/>
            <person name="Sun H."/>
            <person name="Tunlid A."/>
            <person name="Henrissat B."/>
            <person name="Grigoriev I.V."/>
            <person name="Hibbett D.S."/>
            <person name="Martin F."/>
            <person name="Nordberg H.P."/>
            <person name="Cantor M.N."/>
            <person name="Hua S.X."/>
        </authorList>
    </citation>
    <scope>NUCLEOTIDE SEQUENCE [LARGE SCALE GENOMIC DNA]</scope>
    <source>
        <strain evidence="3 4">LaAM-08-1</strain>
    </source>
</reference>
<organism evidence="3 4">
    <name type="scientific">Laccaria amethystina LaAM-08-1</name>
    <dbReference type="NCBI Taxonomy" id="1095629"/>
    <lineage>
        <taxon>Eukaryota</taxon>
        <taxon>Fungi</taxon>
        <taxon>Dikarya</taxon>
        <taxon>Basidiomycota</taxon>
        <taxon>Agaricomycotina</taxon>
        <taxon>Agaricomycetes</taxon>
        <taxon>Agaricomycetidae</taxon>
        <taxon>Agaricales</taxon>
        <taxon>Agaricineae</taxon>
        <taxon>Hydnangiaceae</taxon>
        <taxon>Laccaria</taxon>
    </lineage>
</organism>
<keyword evidence="1" id="KW-0677">Repeat</keyword>
<evidence type="ECO:0000256" key="1">
    <source>
        <dbReference type="ARBA" id="ARBA00022737"/>
    </source>
</evidence>
<accession>A0A0C9Y0H7</accession>
<feature type="domain" description="Nephrocystin 3-like N-terminal" evidence="2">
    <location>
        <begin position="75"/>
        <end position="246"/>
    </location>
</feature>
<keyword evidence="4" id="KW-1185">Reference proteome</keyword>
<proteinExistence type="predicted"/>